<accession>A0A1G7NX81</accession>
<name>A0A1G7NX81_CHIFI</name>
<keyword evidence="2 5" id="KW-0119">Carbohydrate metabolism</keyword>
<organism evidence="7 8">
    <name type="scientific">Chitinophaga filiformis</name>
    <name type="common">Myxococcus filiformis</name>
    <name type="synonym">Flexibacter filiformis</name>
    <dbReference type="NCBI Taxonomy" id="104663"/>
    <lineage>
        <taxon>Bacteria</taxon>
        <taxon>Pseudomonadati</taxon>
        <taxon>Bacteroidota</taxon>
        <taxon>Chitinophagia</taxon>
        <taxon>Chitinophagales</taxon>
        <taxon>Chitinophagaceae</taxon>
        <taxon>Chitinophaga</taxon>
    </lineage>
</organism>
<gene>
    <name evidence="7" type="ORF">SAMN04488121_102978</name>
</gene>
<dbReference type="InterPro" id="IPR044846">
    <property type="entry name" value="GH10"/>
</dbReference>
<evidence type="ECO:0000313" key="7">
    <source>
        <dbReference type="EMBL" id="SDF78593.1"/>
    </source>
</evidence>
<comment type="catalytic activity">
    <reaction evidence="5">
        <text>Endohydrolysis of (1-&gt;4)-beta-D-xylosidic linkages in xylans.</text>
        <dbReference type="EC" id="3.2.1.8"/>
    </reaction>
</comment>
<evidence type="ECO:0000259" key="6">
    <source>
        <dbReference type="PROSITE" id="PS51760"/>
    </source>
</evidence>
<evidence type="ECO:0000256" key="1">
    <source>
        <dbReference type="ARBA" id="ARBA00022801"/>
    </source>
</evidence>
<sequence>MKFKKMNTQKITRPLLTGVLGVFSALSCLGQEHMPDKGLKDYYRSFFSIGVSVSPRVLKGEEGQLITCQFNSVTPENDMKMGVIHPRENEYNFRGADSIVAFALRNKMKIRGHTLCWHNQVPAWIFKDEKGDTVSKEILLQRLKDHITTVVTRYKGKVYAWDVVNEVISDKKEEFYRNSAWLSICGPEFIEKAFLWAHEADPQAVLFYNDYNEINAVKRAKIIQMVKSLRAKGVPVQAIGLQGHWAFNEPTEDQLEKTFADFAALKMPLQVTELDISVYPKEHEARERRAGDVDTSYNRERENSQAEQYRRCFTIFRKYKNSLTGVTFWNLSDKHSWLDNFPVQGRKDYPLLFDRNLQPKKAFKEVVDF</sequence>
<dbReference type="InterPro" id="IPR017853">
    <property type="entry name" value="GH"/>
</dbReference>
<keyword evidence="1 5" id="KW-0378">Hydrolase</keyword>
<dbReference type="Pfam" id="PF00331">
    <property type="entry name" value="Glyco_hydro_10"/>
    <property type="match status" value="1"/>
</dbReference>
<dbReference type="PANTHER" id="PTHR31490">
    <property type="entry name" value="GLYCOSYL HYDROLASE"/>
    <property type="match status" value="1"/>
</dbReference>
<dbReference type="GO" id="GO:0031176">
    <property type="term" value="F:endo-1,4-beta-xylanase activity"/>
    <property type="evidence" value="ECO:0007669"/>
    <property type="project" value="UniProtKB-EC"/>
</dbReference>
<dbReference type="PANTHER" id="PTHR31490:SF90">
    <property type="entry name" value="ENDO-1,4-BETA-XYLANASE A"/>
    <property type="match status" value="1"/>
</dbReference>
<proteinExistence type="inferred from homology"/>
<dbReference type="Proteomes" id="UP000199045">
    <property type="component" value="Unassembled WGS sequence"/>
</dbReference>
<keyword evidence="3 5" id="KW-0326">Glycosidase</keyword>
<dbReference type="STRING" id="104663.SAMN04488121_102978"/>
<dbReference type="SMART" id="SM00633">
    <property type="entry name" value="Glyco_10"/>
    <property type="match status" value="1"/>
</dbReference>
<dbReference type="AlphaFoldDB" id="A0A1G7NX81"/>
<keyword evidence="7" id="KW-0858">Xylan degradation</keyword>
<dbReference type="GO" id="GO:0045493">
    <property type="term" value="P:xylan catabolic process"/>
    <property type="evidence" value="ECO:0007669"/>
    <property type="project" value="UniProtKB-KW"/>
</dbReference>
<feature type="domain" description="GH10" evidence="6">
    <location>
        <begin position="33"/>
        <end position="369"/>
    </location>
</feature>
<dbReference type="RefSeq" id="WP_245705403.1">
    <property type="nucleotide sequence ID" value="NZ_FNBN01000002.1"/>
</dbReference>
<protein>
    <recommendedName>
        <fullName evidence="5">Beta-xylanase</fullName>
        <ecNumber evidence="5">3.2.1.8</ecNumber>
    </recommendedName>
</protein>
<dbReference type="SUPFAM" id="SSF51445">
    <property type="entry name" value="(Trans)glycosidases"/>
    <property type="match status" value="1"/>
</dbReference>
<keyword evidence="4 5" id="KW-0624">Polysaccharide degradation</keyword>
<dbReference type="InterPro" id="IPR001000">
    <property type="entry name" value="GH10_dom"/>
</dbReference>
<dbReference type="PROSITE" id="PS51257">
    <property type="entry name" value="PROKAR_LIPOPROTEIN"/>
    <property type="match status" value="1"/>
</dbReference>
<reference evidence="7 8" key="1">
    <citation type="submission" date="2016-10" db="EMBL/GenBank/DDBJ databases">
        <authorList>
            <person name="de Groot N.N."/>
        </authorList>
    </citation>
    <scope>NUCLEOTIDE SEQUENCE [LARGE SCALE GENOMIC DNA]</scope>
    <source>
        <strain evidence="7 8">DSM 527</strain>
    </source>
</reference>
<evidence type="ECO:0000256" key="5">
    <source>
        <dbReference type="RuleBase" id="RU361174"/>
    </source>
</evidence>
<dbReference type="PRINTS" id="PR00134">
    <property type="entry name" value="GLHYDRLASE10"/>
</dbReference>
<evidence type="ECO:0000256" key="4">
    <source>
        <dbReference type="ARBA" id="ARBA00023326"/>
    </source>
</evidence>
<evidence type="ECO:0000256" key="3">
    <source>
        <dbReference type="ARBA" id="ARBA00023295"/>
    </source>
</evidence>
<dbReference type="EC" id="3.2.1.8" evidence="5"/>
<dbReference type="PROSITE" id="PS51760">
    <property type="entry name" value="GH10_2"/>
    <property type="match status" value="1"/>
</dbReference>
<dbReference type="Gene3D" id="3.20.20.80">
    <property type="entry name" value="Glycosidases"/>
    <property type="match status" value="1"/>
</dbReference>
<evidence type="ECO:0000313" key="8">
    <source>
        <dbReference type="Proteomes" id="UP000199045"/>
    </source>
</evidence>
<comment type="similarity">
    <text evidence="5">Belongs to the glycosyl hydrolase 10 (cellulase F) family.</text>
</comment>
<dbReference type="EMBL" id="FNBN01000002">
    <property type="protein sequence ID" value="SDF78593.1"/>
    <property type="molecule type" value="Genomic_DNA"/>
</dbReference>
<evidence type="ECO:0000256" key="2">
    <source>
        <dbReference type="ARBA" id="ARBA00023277"/>
    </source>
</evidence>